<evidence type="ECO:0000259" key="1">
    <source>
        <dbReference type="Pfam" id="PF05050"/>
    </source>
</evidence>
<evidence type="ECO:0000313" key="2">
    <source>
        <dbReference type="EMBL" id="ODB91874.1"/>
    </source>
</evidence>
<dbReference type="AlphaFoldDB" id="A0A1E2UHK7"/>
<feature type="domain" description="Methyltransferase FkbM" evidence="1">
    <location>
        <begin position="180"/>
        <end position="325"/>
    </location>
</feature>
<reference evidence="2 3" key="1">
    <citation type="submission" date="2016-03" db="EMBL/GenBank/DDBJ databases">
        <title>Chemosynthetic sulphur-oxidizing symbionts of marine invertebrate animals are capable of nitrogen fixation.</title>
        <authorList>
            <person name="Petersen J.M."/>
            <person name="Kemper A."/>
            <person name="Gruber-Vodicka H."/>
            <person name="Cardini U."/>
            <person name="Geest Mvander."/>
            <person name="Kleiner M."/>
            <person name="Bulgheresi S."/>
            <person name="Fussmann M."/>
            <person name="Herbold C."/>
            <person name="Seah B.K.B."/>
            <person name="Antony C.Paul."/>
            <person name="Liu D."/>
            <person name="Belitz A."/>
            <person name="Weber M."/>
        </authorList>
    </citation>
    <scope>NUCLEOTIDE SEQUENCE [LARGE SCALE GENOMIC DNA]</scope>
    <source>
        <strain evidence="2">G_D</strain>
    </source>
</reference>
<organism evidence="2 3">
    <name type="scientific">Candidatus Thiodiazotropha endoloripes</name>
    <dbReference type="NCBI Taxonomy" id="1818881"/>
    <lineage>
        <taxon>Bacteria</taxon>
        <taxon>Pseudomonadati</taxon>
        <taxon>Pseudomonadota</taxon>
        <taxon>Gammaproteobacteria</taxon>
        <taxon>Chromatiales</taxon>
        <taxon>Sedimenticolaceae</taxon>
        <taxon>Candidatus Thiodiazotropha</taxon>
    </lineage>
</organism>
<name>A0A1E2UHK7_9GAMM</name>
<dbReference type="PANTHER" id="PTHR34203">
    <property type="entry name" value="METHYLTRANSFERASE, FKBM FAMILY PROTEIN"/>
    <property type="match status" value="1"/>
</dbReference>
<dbReference type="GO" id="GO:0016740">
    <property type="term" value="F:transferase activity"/>
    <property type="evidence" value="ECO:0007669"/>
    <property type="project" value="UniProtKB-KW"/>
</dbReference>
<dbReference type="NCBIfam" id="TIGR01444">
    <property type="entry name" value="fkbM_fam"/>
    <property type="match status" value="1"/>
</dbReference>
<dbReference type="InterPro" id="IPR052514">
    <property type="entry name" value="SAM-dependent_MTase"/>
</dbReference>
<dbReference type="Proteomes" id="UP000094849">
    <property type="component" value="Unassembled WGS sequence"/>
</dbReference>
<dbReference type="RefSeq" id="WP_069025123.1">
    <property type="nucleotide sequence ID" value="NZ_LVJZ01000009.1"/>
</dbReference>
<dbReference type="SUPFAM" id="SSF53335">
    <property type="entry name" value="S-adenosyl-L-methionine-dependent methyltransferases"/>
    <property type="match status" value="1"/>
</dbReference>
<accession>A0A1E2UHK7</accession>
<gene>
    <name evidence="2" type="ORF">A3196_19855</name>
</gene>
<keyword evidence="2" id="KW-0808">Transferase</keyword>
<evidence type="ECO:0000313" key="3">
    <source>
        <dbReference type="Proteomes" id="UP000094849"/>
    </source>
</evidence>
<dbReference type="Gene3D" id="3.40.50.150">
    <property type="entry name" value="Vaccinia Virus protein VP39"/>
    <property type="match status" value="1"/>
</dbReference>
<dbReference type="EMBL" id="LVJZ01000009">
    <property type="protein sequence ID" value="ODB91874.1"/>
    <property type="molecule type" value="Genomic_DNA"/>
</dbReference>
<comment type="caution">
    <text evidence="2">The sequence shown here is derived from an EMBL/GenBank/DDBJ whole genome shotgun (WGS) entry which is preliminary data.</text>
</comment>
<dbReference type="InterPro" id="IPR006342">
    <property type="entry name" value="FkbM_mtfrase"/>
</dbReference>
<keyword evidence="3" id="KW-1185">Reference proteome</keyword>
<proteinExistence type="predicted"/>
<dbReference type="InterPro" id="IPR029063">
    <property type="entry name" value="SAM-dependent_MTases_sf"/>
</dbReference>
<dbReference type="PANTHER" id="PTHR34203:SF15">
    <property type="entry name" value="SLL1173 PROTEIN"/>
    <property type="match status" value="1"/>
</dbReference>
<sequence>MFEKLPATPDDFYQDIIGETLTAIKVNTFYDNFDAQRFNYDGVDRSMEWMAHERVVYFDWFYKNAVNLANAYSLLEDDKSKSLYLHIIAYRLASHFSVKLPVDFLDEESIAEYHKIEVSTESELEFTGAFGKLKHFDFVYDNKSYVIDCLGLSYYLQRKQYFYDRDGVSIKPEADDVVIDGGACLGDSAAVFSNAVGEKGKVYAFDPVKDHLDILQYNINQFPLKNVIIMPYGLSNENVDAEPITLNGYAPGFSPNNITAPLRTIDSLVDSGEIEKVDFIKLDVEGYEMDVLLGAAQSIQKFQPKLAISLYHKPNDIFELTTYIRDTYPFYHLHIGHYTIHNEETVLYCAP</sequence>
<dbReference type="Pfam" id="PF05050">
    <property type="entry name" value="Methyltransf_21"/>
    <property type="match status" value="1"/>
</dbReference>
<dbReference type="STRING" id="1818881.A3196_19855"/>
<protein>
    <submittedName>
        <fullName evidence="2">Metyltransferase</fullName>
    </submittedName>
</protein>